<comment type="caution">
    <text evidence="1">The sequence shown here is derived from an EMBL/GenBank/DDBJ whole genome shotgun (WGS) entry which is preliminary data.</text>
</comment>
<evidence type="ECO:0000313" key="1">
    <source>
        <dbReference type="EMBL" id="RXE58085.1"/>
    </source>
</evidence>
<dbReference type="RefSeq" id="WP_069193103.1">
    <property type="nucleotide sequence ID" value="NZ_RLII01000025.1"/>
</dbReference>
<keyword evidence="2" id="KW-1185">Reference proteome</keyword>
<dbReference type="EMBL" id="RLII01000025">
    <property type="protein sequence ID" value="RXE58085.1"/>
    <property type="molecule type" value="Genomic_DNA"/>
</dbReference>
<reference evidence="2" key="1">
    <citation type="submission" date="2018-11" db="EMBL/GenBank/DDBJ databases">
        <title>Genome sequencing of a novel mesophilic and cellulolytic organism within the genus Hungateiclostridium.</title>
        <authorList>
            <person name="Rettenmaier R."/>
            <person name="Liebl W."/>
            <person name="Zverlov V."/>
        </authorList>
    </citation>
    <scope>NUCLEOTIDE SEQUENCE [LARGE SCALE GENOMIC DNA]</scope>
    <source>
        <strain evidence="2">N2K1</strain>
    </source>
</reference>
<proteinExistence type="predicted"/>
<dbReference type="AlphaFoldDB" id="A0A4Q0I322"/>
<evidence type="ECO:0000313" key="2">
    <source>
        <dbReference type="Proteomes" id="UP000289166"/>
    </source>
</evidence>
<accession>A0A4Q0I322</accession>
<dbReference type="Proteomes" id="UP000289166">
    <property type="component" value="Unassembled WGS sequence"/>
</dbReference>
<gene>
    <name evidence="1" type="ORF">EFD62_14190</name>
</gene>
<organism evidence="1 2">
    <name type="scientific">Acetivibrio mesophilus</name>
    <dbReference type="NCBI Taxonomy" id="2487273"/>
    <lineage>
        <taxon>Bacteria</taxon>
        <taxon>Bacillati</taxon>
        <taxon>Bacillota</taxon>
        <taxon>Clostridia</taxon>
        <taxon>Eubacteriales</taxon>
        <taxon>Oscillospiraceae</taxon>
        <taxon>Acetivibrio</taxon>
    </lineage>
</organism>
<name>A0A4Q0I322_9FIRM</name>
<protein>
    <submittedName>
        <fullName evidence="1">Uncharacterized protein</fullName>
    </submittedName>
</protein>
<dbReference type="OrthoDB" id="9131532at2"/>
<sequence>MPRGVASVFSTLQNIDMFKQIEVLFNTKGIRLELPNANKVQVWTTEGEMLNIEKKELLQNTSDISDYLIQFWWPQMDDVAIKLTCQGYLCVCDIYLDGLDESQTKVILDLLIIMTLQRFEIVGFVIDREELVSELEWNRFFSNKEYLDSHYLELCGLKIFKKYELKEYKTEQLIDFKRDCVYVAIPNRERSTITLYLLC</sequence>